<reference evidence="1 2" key="1">
    <citation type="submission" date="2020-08" db="EMBL/GenBank/DDBJ databases">
        <title>Genomic Encyclopedia of Type Strains, Phase IV (KMG-IV): sequencing the most valuable type-strain genomes for metagenomic binning, comparative biology and taxonomic classification.</title>
        <authorList>
            <person name="Goeker M."/>
        </authorList>
    </citation>
    <scope>NUCLEOTIDE SEQUENCE [LARGE SCALE GENOMIC DNA]</scope>
    <source>
        <strain evidence="1 2">DSM 100039</strain>
    </source>
</reference>
<evidence type="ECO:0000313" key="1">
    <source>
        <dbReference type="EMBL" id="MBB6414404.1"/>
    </source>
</evidence>
<protein>
    <submittedName>
        <fullName evidence="1">Uncharacterized protein</fullName>
    </submittedName>
</protein>
<proteinExistence type="predicted"/>
<name>A0A841PGI6_9HYPH</name>
<dbReference type="EMBL" id="JACHEF010000024">
    <property type="protein sequence ID" value="MBB6414404.1"/>
    <property type="molecule type" value="Genomic_DNA"/>
</dbReference>
<dbReference type="Proteomes" id="UP000556329">
    <property type="component" value="Unassembled WGS sequence"/>
</dbReference>
<sequence>MASVSANASASAALDGGNSVVCERDHGDDFSSVRDAFQACTVPKEKSFKTIIFSDNSTEQTSNGTVTW</sequence>
<evidence type="ECO:0000313" key="2">
    <source>
        <dbReference type="Proteomes" id="UP000556329"/>
    </source>
</evidence>
<gene>
    <name evidence="1" type="ORF">HNQ71_007114</name>
</gene>
<accession>A0A841PGI6</accession>
<keyword evidence="2" id="KW-1185">Reference proteome</keyword>
<dbReference type="AlphaFoldDB" id="A0A841PGI6"/>
<organism evidence="1 2">
    <name type="scientific">Mesorhizobium sangaii</name>
    <dbReference type="NCBI Taxonomy" id="505389"/>
    <lineage>
        <taxon>Bacteria</taxon>
        <taxon>Pseudomonadati</taxon>
        <taxon>Pseudomonadota</taxon>
        <taxon>Alphaproteobacteria</taxon>
        <taxon>Hyphomicrobiales</taxon>
        <taxon>Phyllobacteriaceae</taxon>
        <taxon>Mesorhizobium</taxon>
    </lineage>
</organism>
<comment type="caution">
    <text evidence="1">The sequence shown here is derived from an EMBL/GenBank/DDBJ whole genome shotgun (WGS) entry which is preliminary data.</text>
</comment>